<evidence type="ECO:0000313" key="3">
    <source>
        <dbReference type="Proteomes" id="UP000198607"/>
    </source>
</evidence>
<accession>A0A1G8DE95</accession>
<dbReference type="STRING" id="83767.SAMN05660652_01903"/>
<organism evidence="2 3">
    <name type="scientific">Propionivibrio dicarboxylicus</name>
    <dbReference type="NCBI Taxonomy" id="83767"/>
    <lineage>
        <taxon>Bacteria</taxon>
        <taxon>Pseudomonadati</taxon>
        <taxon>Pseudomonadota</taxon>
        <taxon>Betaproteobacteria</taxon>
        <taxon>Rhodocyclales</taxon>
        <taxon>Rhodocyclaceae</taxon>
        <taxon>Propionivibrio</taxon>
    </lineage>
</organism>
<dbReference type="InterPro" id="IPR008407">
    <property type="entry name" value="Brnchd-chn_aa_trnsp_AzlD"/>
</dbReference>
<protein>
    <submittedName>
        <fullName evidence="2">Branched-chain amino acid transport protein AzlD</fullName>
    </submittedName>
</protein>
<proteinExistence type="predicted"/>
<keyword evidence="1" id="KW-0472">Membrane</keyword>
<gene>
    <name evidence="2" type="ORF">SAMN05660652_01903</name>
</gene>
<feature type="transmembrane region" description="Helical" evidence="1">
    <location>
        <begin position="41"/>
        <end position="59"/>
    </location>
</feature>
<feature type="transmembrane region" description="Helical" evidence="1">
    <location>
        <begin position="89"/>
        <end position="106"/>
    </location>
</feature>
<dbReference type="AlphaFoldDB" id="A0A1G8DE95"/>
<reference evidence="2 3" key="1">
    <citation type="submission" date="2016-10" db="EMBL/GenBank/DDBJ databases">
        <authorList>
            <person name="de Groot N.N."/>
        </authorList>
    </citation>
    <scope>NUCLEOTIDE SEQUENCE [LARGE SCALE GENOMIC DNA]</scope>
    <source>
        <strain evidence="2 3">DSM 5885</strain>
    </source>
</reference>
<evidence type="ECO:0000313" key="2">
    <source>
        <dbReference type="EMBL" id="SDH56012.1"/>
    </source>
</evidence>
<dbReference type="Pfam" id="PF05437">
    <property type="entry name" value="AzlD"/>
    <property type="match status" value="1"/>
</dbReference>
<name>A0A1G8DE95_9RHOO</name>
<dbReference type="EMBL" id="FNCY01000006">
    <property type="protein sequence ID" value="SDH56012.1"/>
    <property type="molecule type" value="Genomic_DNA"/>
</dbReference>
<dbReference type="Proteomes" id="UP000198607">
    <property type="component" value="Unassembled WGS sequence"/>
</dbReference>
<sequence length="107" mass="11659">MIDERTALAVIAAMTAVTFALRALPFVATRWLQRHAIVRRLGQFLPLAIMTLLVVHAAAGAAREHAAGPWFELVSIAIVVVLQWTRRNALLSIAVGTAVYVALRNFA</sequence>
<keyword evidence="1" id="KW-1133">Transmembrane helix</keyword>
<dbReference type="OrthoDB" id="5324916at2"/>
<dbReference type="PIRSF" id="PIRSF003203">
    <property type="entry name" value="AzlD"/>
    <property type="match status" value="1"/>
</dbReference>
<feature type="transmembrane region" description="Helical" evidence="1">
    <location>
        <begin position="65"/>
        <end position="82"/>
    </location>
</feature>
<feature type="transmembrane region" description="Helical" evidence="1">
    <location>
        <begin position="6"/>
        <end position="29"/>
    </location>
</feature>
<keyword evidence="1" id="KW-0812">Transmembrane</keyword>
<evidence type="ECO:0000256" key="1">
    <source>
        <dbReference type="SAM" id="Phobius"/>
    </source>
</evidence>
<keyword evidence="3" id="KW-1185">Reference proteome</keyword>
<dbReference type="RefSeq" id="WP_091936932.1">
    <property type="nucleotide sequence ID" value="NZ_FNCY01000006.1"/>
</dbReference>